<dbReference type="InterPro" id="IPR020449">
    <property type="entry name" value="Tscrpt_reg_AraC-type_HTH"/>
</dbReference>
<gene>
    <name evidence="5" type="ORF">SAMN03080599_01077</name>
</gene>
<dbReference type="PANTHER" id="PTHR43280">
    <property type="entry name" value="ARAC-FAMILY TRANSCRIPTIONAL REGULATOR"/>
    <property type="match status" value="1"/>
</dbReference>
<dbReference type="PANTHER" id="PTHR43280:SF28">
    <property type="entry name" value="HTH-TYPE TRANSCRIPTIONAL ACTIVATOR RHAS"/>
    <property type="match status" value="1"/>
</dbReference>
<proteinExistence type="predicted"/>
<dbReference type="STRING" id="1120920.SAMN03080599_01077"/>
<keyword evidence="1" id="KW-0805">Transcription regulation</keyword>
<evidence type="ECO:0000256" key="2">
    <source>
        <dbReference type="ARBA" id="ARBA00023125"/>
    </source>
</evidence>
<keyword evidence="3" id="KW-0804">Transcription</keyword>
<dbReference type="RefSeq" id="WP_092589882.1">
    <property type="nucleotide sequence ID" value="NZ_FMWL01000004.1"/>
</dbReference>
<evidence type="ECO:0000256" key="3">
    <source>
        <dbReference type="ARBA" id="ARBA00023163"/>
    </source>
</evidence>
<dbReference type="PROSITE" id="PS01124">
    <property type="entry name" value="HTH_ARAC_FAMILY_2"/>
    <property type="match status" value="1"/>
</dbReference>
<dbReference type="AlphaFoldDB" id="A0A1G5RW85"/>
<reference evidence="5 6" key="1">
    <citation type="submission" date="2016-10" db="EMBL/GenBank/DDBJ databases">
        <authorList>
            <person name="de Groot N.N."/>
        </authorList>
    </citation>
    <scope>NUCLEOTIDE SEQUENCE [LARGE SCALE GENOMIC DNA]</scope>
    <source>
        <strain evidence="5 6">DSM 2784</strain>
    </source>
</reference>
<dbReference type="EMBL" id="FMWL01000004">
    <property type="protein sequence ID" value="SCZ78118.1"/>
    <property type="molecule type" value="Genomic_DNA"/>
</dbReference>
<organism evidence="5 6">
    <name type="scientific">Acidaminobacter hydrogenoformans DSM 2784</name>
    <dbReference type="NCBI Taxonomy" id="1120920"/>
    <lineage>
        <taxon>Bacteria</taxon>
        <taxon>Bacillati</taxon>
        <taxon>Bacillota</taxon>
        <taxon>Clostridia</taxon>
        <taxon>Peptostreptococcales</taxon>
        <taxon>Acidaminobacteraceae</taxon>
        <taxon>Acidaminobacter</taxon>
    </lineage>
</organism>
<sequence length="422" mass="48098">MPAVQDLDQDAIYKDMLTMEYIYDLIYGYATRITQLKSLETLYPLESPNHVVLLLMVDDFWKICERLDNKQRYGVKRRILNVVRSTLKKQEYPAITTSLIGTDKIIVLANLAEVLAAEHRVEAETIGKTLIKAVEGLTRYSVKVAISSVCPSYNELWKAYEQSFQTLSHAFTYEKGVILHYADLFTDKALDLMLLNETERFEFELTKLISKNSTADMDTLIEKWCSFLVANHYSEETIKSIFTKMIFNLLEYGVNIGLDSTVISKASVDTTVAILKTNSLTGIQQIVSDYAKGLSRQVKEACERGCEKGFEAAMGFIHTYYYENLSLNEISKVASMSPSYFCRKFKALYGKNYVKYLNEYRIDRAKSLIAESDLSLSAIAAKVGIHDMSYFSKLFKARVGVTPNQYRRETAANEKARPEVIE</sequence>
<dbReference type="PROSITE" id="PS00041">
    <property type="entry name" value="HTH_ARAC_FAMILY_1"/>
    <property type="match status" value="1"/>
</dbReference>
<dbReference type="InterPro" id="IPR018062">
    <property type="entry name" value="HTH_AraC-typ_CS"/>
</dbReference>
<dbReference type="GO" id="GO:0003700">
    <property type="term" value="F:DNA-binding transcription factor activity"/>
    <property type="evidence" value="ECO:0007669"/>
    <property type="project" value="InterPro"/>
</dbReference>
<name>A0A1G5RW85_9FIRM</name>
<feature type="domain" description="HTH araC/xylS-type" evidence="4">
    <location>
        <begin position="311"/>
        <end position="409"/>
    </location>
</feature>
<keyword evidence="2 5" id="KW-0238">DNA-binding</keyword>
<evidence type="ECO:0000259" key="4">
    <source>
        <dbReference type="PROSITE" id="PS01124"/>
    </source>
</evidence>
<accession>A0A1G5RW85</accession>
<keyword evidence="6" id="KW-1185">Reference proteome</keyword>
<dbReference type="Pfam" id="PF12833">
    <property type="entry name" value="HTH_18"/>
    <property type="match status" value="1"/>
</dbReference>
<dbReference type="SUPFAM" id="SSF46689">
    <property type="entry name" value="Homeodomain-like"/>
    <property type="match status" value="2"/>
</dbReference>
<dbReference type="OrthoDB" id="1410840at2"/>
<dbReference type="PRINTS" id="PR00032">
    <property type="entry name" value="HTHARAC"/>
</dbReference>
<dbReference type="InterPro" id="IPR009057">
    <property type="entry name" value="Homeodomain-like_sf"/>
</dbReference>
<evidence type="ECO:0000256" key="1">
    <source>
        <dbReference type="ARBA" id="ARBA00023015"/>
    </source>
</evidence>
<dbReference type="Gene3D" id="1.10.10.60">
    <property type="entry name" value="Homeodomain-like"/>
    <property type="match status" value="2"/>
</dbReference>
<evidence type="ECO:0000313" key="5">
    <source>
        <dbReference type="EMBL" id="SCZ78118.1"/>
    </source>
</evidence>
<dbReference type="InterPro" id="IPR018060">
    <property type="entry name" value="HTH_AraC"/>
</dbReference>
<evidence type="ECO:0000313" key="6">
    <source>
        <dbReference type="Proteomes" id="UP000199208"/>
    </source>
</evidence>
<dbReference type="Proteomes" id="UP000199208">
    <property type="component" value="Unassembled WGS sequence"/>
</dbReference>
<dbReference type="SMART" id="SM00342">
    <property type="entry name" value="HTH_ARAC"/>
    <property type="match status" value="1"/>
</dbReference>
<protein>
    <submittedName>
        <fullName evidence="5">AraC-type DNA-binding protein</fullName>
    </submittedName>
</protein>
<dbReference type="GO" id="GO:0043565">
    <property type="term" value="F:sequence-specific DNA binding"/>
    <property type="evidence" value="ECO:0007669"/>
    <property type="project" value="InterPro"/>
</dbReference>